<dbReference type="GO" id="GO:0052689">
    <property type="term" value="F:carboxylic ester hydrolase activity"/>
    <property type="evidence" value="ECO:0007669"/>
    <property type="project" value="UniProtKB-KW"/>
</dbReference>
<protein>
    <submittedName>
        <fullName evidence="8">Esterase FE4-like</fullName>
    </submittedName>
</protein>
<dbReference type="PANTHER" id="PTHR43142">
    <property type="entry name" value="CARBOXYLIC ESTER HYDROLASE"/>
    <property type="match status" value="1"/>
</dbReference>
<dbReference type="Gene3D" id="3.40.50.1820">
    <property type="entry name" value="alpha/beta hydrolase"/>
    <property type="match status" value="1"/>
</dbReference>
<dbReference type="InterPro" id="IPR019819">
    <property type="entry name" value="Carboxylesterase_B_CS"/>
</dbReference>
<proteinExistence type="inferred from homology"/>
<evidence type="ECO:0000256" key="2">
    <source>
        <dbReference type="ARBA" id="ARBA00022487"/>
    </source>
</evidence>
<dbReference type="SUPFAM" id="SSF53474">
    <property type="entry name" value="alpha/beta-Hydrolases"/>
    <property type="match status" value="1"/>
</dbReference>
<gene>
    <name evidence="8" type="primary">LOC105428952</name>
</gene>
<organism evidence="7 8">
    <name type="scientific">Pogonomyrmex barbatus</name>
    <name type="common">red harvester ant</name>
    <dbReference type="NCBI Taxonomy" id="144034"/>
    <lineage>
        <taxon>Eukaryota</taxon>
        <taxon>Metazoa</taxon>
        <taxon>Ecdysozoa</taxon>
        <taxon>Arthropoda</taxon>
        <taxon>Hexapoda</taxon>
        <taxon>Insecta</taxon>
        <taxon>Pterygota</taxon>
        <taxon>Neoptera</taxon>
        <taxon>Endopterygota</taxon>
        <taxon>Hymenoptera</taxon>
        <taxon>Apocrita</taxon>
        <taxon>Aculeata</taxon>
        <taxon>Formicoidea</taxon>
        <taxon>Formicidae</taxon>
        <taxon>Myrmicinae</taxon>
        <taxon>Pogonomyrmex</taxon>
    </lineage>
</organism>
<keyword evidence="2" id="KW-0719">Serine esterase</keyword>
<dbReference type="PROSITE" id="PS00941">
    <property type="entry name" value="CARBOXYLESTERASE_B_2"/>
    <property type="match status" value="1"/>
</dbReference>
<evidence type="ECO:0000256" key="5">
    <source>
        <dbReference type="SAM" id="SignalP"/>
    </source>
</evidence>
<feature type="domain" description="Carboxylesterase type B" evidence="6">
    <location>
        <begin position="60"/>
        <end position="594"/>
    </location>
</feature>
<evidence type="ECO:0000256" key="4">
    <source>
        <dbReference type="ARBA" id="ARBA00023180"/>
    </source>
</evidence>
<dbReference type="GeneID" id="105428952"/>
<dbReference type="PANTHER" id="PTHR43142:SF1">
    <property type="entry name" value="CARBOXYLIC ESTER HYDROLASE"/>
    <property type="match status" value="1"/>
</dbReference>
<evidence type="ECO:0000313" key="8">
    <source>
        <dbReference type="RefSeq" id="XP_011639874.1"/>
    </source>
</evidence>
<evidence type="ECO:0000259" key="6">
    <source>
        <dbReference type="Pfam" id="PF00135"/>
    </source>
</evidence>
<evidence type="ECO:0000313" key="7">
    <source>
        <dbReference type="Proteomes" id="UP000504615"/>
    </source>
</evidence>
<dbReference type="OrthoDB" id="408631at2759"/>
<dbReference type="AlphaFoldDB" id="A0A6I9WCF3"/>
<keyword evidence="5" id="KW-0732">Signal</keyword>
<dbReference type="InterPro" id="IPR029058">
    <property type="entry name" value="AB_hydrolase_fold"/>
</dbReference>
<dbReference type="InterPro" id="IPR002018">
    <property type="entry name" value="CarbesteraseB"/>
</dbReference>
<reference evidence="8" key="1">
    <citation type="submission" date="2025-08" db="UniProtKB">
        <authorList>
            <consortium name="RefSeq"/>
        </authorList>
    </citation>
    <scope>IDENTIFICATION</scope>
</reference>
<evidence type="ECO:0000256" key="1">
    <source>
        <dbReference type="ARBA" id="ARBA00005964"/>
    </source>
</evidence>
<keyword evidence="4" id="KW-0325">Glycoprotein</keyword>
<name>A0A6I9WCF3_9HYME</name>
<sequence length="692" mass="76697">MYIFEMDGRVSSLIILLLCSLINARDADVIRRKRIVGGISAVQPPEDDPVVFVNKNGRDARIIGTRDPDKGFYTFRGIRFGQPPIGRARFQRASPVYLEGDYNATMWGPPCPQPSYDGIDKTIGSEDCLFLNVFTPSLPDISDGYPVLVWIHGGGFRRGAACQYEMRHLIKKKLVVVSIQYRLGTLGFLSTGTQEMPGNNGMFDMVLAIDWVKDYIHFFGGNPKKIIAFGHGTGASSAMMLSLSKFCENSFHGLIAMSGSVLSHFAIDEDPFETARYVARKNDCPTNDSRRMVDCLRELPVEKLIGSDSELGNIRATARGFVSGLANLLGPGPVIEGPDDGRSLPNFMTASPESSLRLGNFPSIPLLTGIMKDETGGAIFGQYRDEVQNKLNTVPDYLISDVIPYLQRTIPNMQNGSRFIPQAFRGYLNIFQSNGKLDTMEKIAEALGDSLYNAPAFLTVDQWSKKANAFLYTFDHKGKRNYGKDFLTGLPIVDAKQSSDGKLNHGDDLGFIFNRNTITGEKVSDNGEPDEEDERITEIFTDMIANFARSGMLSVPTTNVSSNDSTWVPNIIPRFSDDSNSFVSITTAPKSMNNFRYCEMGLWTVIPERLQSPMCSLYKAPFQLIEQGAKKTISVIQKPIDTFNEFVPDLNLDIDIANKSTDQYIEDSNKENMQKKTNGGLFPKALSIPIIG</sequence>
<dbReference type="KEGG" id="pbar:105428952"/>
<dbReference type="RefSeq" id="XP_011639874.1">
    <property type="nucleotide sequence ID" value="XM_011641572.1"/>
</dbReference>
<evidence type="ECO:0000256" key="3">
    <source>
        <dbReference type="ARBA" id="ARBA00022801"/>
    </source>
</evidence>
<feature type="signal peptide" evidence="5">
    <location>
        <begin position="1"/>
        <end position="27"/>
    </location>
</feature>
<dbReference type="Pfam" id="PF00135">
    <property type="entry name" value="COesterase"/>
    <property type="match status" value="1"/>
</dbReference>
<accession>A0A6I9WCF3</accession>
<dbReference type="Proteomes" id="UP000504615">
    <property type="component" value="Unplaced"/>
</dbReference>
<keyword evidence="3" id="KW-0378">Hydrolase</keyword>
<feature type="chain" id="PRO_5027063439" evidence="5">
    <location>
        <begin position="28"/>
        <end position="692"/>
    </location>
</feature>
<keyword evidence="7" id="KW-1185">Reference proteome</keyword>
<comment type="similarity">
    <text evidence="1">Belongs to the type-B carboxylesterase/lipase family.</text>
</comment>